<feature type="region of interest" description="Disordered" evidence="1">
    <location>
        <begin position="82"/>
        <end position="176"/>
    </location>
</feature>
<dbReference type="GO" id="GO:0070072">
    <property type="term" value="P:vacuolar proton-transporting V-type ATPase complex assembly"/>
    <property type="evidence" value="ECO:0007669"/>
    <property type="project" value="InterPro"/>
</dbReference>
<dbReference type="PhylomeDB" id="S7ZTC1"/>
<keyword evidence="4" id="KW-1185">Reference proteome</keyword>
<dbReference type="OrthoDB" id="9626941at2759"/>
<dbReference type="PANTHER" id="PTHR28251:SF1">
    <property type="entry name" value="V-TYPE ATPASE ASSEMBLY FACTOR PKR1"/>
    <property type="match status" value="1"/>
</dbReference>
<name>S7ZTC1_PENO1</name>
<gene>
    <name evidence="3" type="ORF">PDE_06965</name>
</gene>
<dbReference type="EMBL" id="KB644414">
    <property type="protein sequence ID" value="EPS32006.1"/>
    <property type="molecule type" value="Genomic_DNA"/>
</dbReference>
<feature type="compositionally biased region" description="Basic and acidic residues" evidence="1">
    <location>
        <begin position="82"/>
        <end position="98"/>
    </location>
</feature>
<dbReference type="InterPro" id="IPR013945">
    <property type="entry name" value="Pkr1"/>
</dbReference>
<keyword evidence="2" id="KW-0472">Membrane</keyword>
<evidence type="ECO:0000256" key="2">
    <source>
        <dbReference type="SAM" id="Phobius"/>
    </source>
</evidence>
<keyword evidence="2" id="KW-0812">Transmembrane</keyword>
<feature type="transmembrane region" description="Helical" evidence="2">
    <location>
        <begin position="21"/>
        <end position="40"/>
    </location>
</feature>
<feature type="compositionally biased region" description="Basic and acidic residues" evidence="1">
    <location>
        <begin position="166"/>
        <end position="176"/>
    </location>
</feature>
<keyword evidence="2" id="KW-1133">Transmembrane helix</keyword>
<evidence type="ECO:0000313" key="4">
    <source>
        <dbReference type="Proteomes" id="UP000019376"/>
    </source>
</evidence>
<dbReference type="AlphaFoldDB" id="S7ZTC1"/>
<sequence length="176" mass="19147">MASFMEELWSSIFVPGPTRTLLIATNATFAALQLVLFVLGMVTYSIHFVVLSVLSAGLWYSINWFAREVRLAQAAQEAEKAKQEERAAIAAARKKDIGPVESGDSETETETETLAQATALPTSHASSVMATGSEMASDRLQPPQRDTKQRLNTGGDSSGYGSTDSEWEKVDDNKTR</sequence>
<accession>S7ZTC1</accession>
<reference evidence="3 4" key="1">
    <citation type="journal article" date="2013" name="PLoS ONE">
        <title>Genomic and secretomic analyses reveal unique features of the lignocellulolytic enzyme system of Penicillium decumbens.</title>
        <authorList>
            <person name="Liu G."/>
            <person name="Zhang L."/>
            <person name="Wei X."/>
            <person name="Zou G."/>
            <person name="Qin Y."/>
            <person name="Ma L."/>
            <person name="Li J."/>
            <person name="Zheng H."/>
            <person name="Wang S."/>
            <person name="Wang C."/>
            <person name="Xun L."/>
            <person name="Zhao G.-P."/>
            <person name="Zhou Z."/>
            <person name="Qu Y."/>
        </authorList>
    </citation>
    <scope>NUCLEOTIDE SEQUENCE [LARGE SCALE GENOMIC DNA]</scope>
    <source>
        <strain evidence="4">114-2 / CGMCC 5302</strain>
    </source>
</reference>
<evidence type="ECO:0000256" key="1">
    <source>
        <dbReference type="SAM" id="MobiDB-lite"/>
    </source>
</evidence>
<organism evidence="3 4">
    <name type="scientific">Penicillium oxalicum (strain 114-2 / CGMCC 5302)</name>
    <name type="common">Penicillium decumbens</name>
    <dbReference type="NCBI Taxonomy" id="933388"/>
    <lineage>
        <taxon>Eukaryota</taxon>
        <taxon>Fungi</taxon>
        <taxon>Dikarya</taxon>
        <taxon>Ascomycota</taxon>
        <taxon>Pezizomycotina</taxon>
        <taxon>Eurotiomycetes</taxon>
        <taxon>Eurotiomycetidae</taxon>
        <taxon>Eurotiales</taxon>
        <taxon>Aspergillaceae</taxon>
        <taxon>Penicillium</taxon>
    </lineage>
</organism>
<dbReference type="HOGENOM" id="CLU_068499_0_0_1"/>
<feature type="compositionally biased region" description="Polar residues" evidence="1">
    <location>
        <begin position="114"/>
        <end position="130"/>
    </location>
</feature>
<evidence type="ECO:0000313" key="3">
    <source>
        <dbReference type="EMBL" id="EPS32006.1"/>
    </source>
</evidence>
<dbReference type="PANTHER" id="PTHR28251">
    <property type="entry name" value="V-TYPE ATPASE ASSEMBLY FACTOR PKR1"/>
    <property type="match status" value="1"/>
</dbReference>
<feature type="transmembrane region" description="Helical" evidence="2">
    <location>
        <begin position="46"/>
        <end position="66"/>
    </location>
</feature>
<proteinExistence type="predicted"/>
<dbReference type="eggNOG" id="ENOG502S6V3">
    <property type="taxonomic scope" value="Eukaryota"/>
</dbReference>
<dbReference type="Proteomes" id="UP000019376">
    <property type="component" value="Unassembled WGS sequence"/>
</dbReference>
<feature type="compositionally biased region" description="Low complexity" evidence="1">
    <location>
        <begin position="153"/>
        <end position="164"/>
    </location>
</feature>
<protein>
    <submittedName>
        <fullName evidence="3">Uncharacterized protein</fullName>
    </submittedName>
</protein>
<dbReference type="GO" id="GO:0005789">
    <property type="term" value="C:endoplasmic reticulum membrane"/>
    <property type="evidence" value="ECO:0007669"/>
    <property type="project" value="TreeGrafter"/>
</dbReference>
<dbReference type="Pfam" id="PF08636">
    <property type="entry name" value="Pkr1"/>
    <property type="match status" value="1"/>
</dbReference>